<dbReference type="InterPro" id="IPR038109">
    <property type="entry name" value="DNA_bind_recomb_sf"/>
</dbReference>
<dbReference type="CDD" id="cd00338">
    <property type="entry name" value="Ser_Recombinase"/>
    <property type="match status" value="1"/>
</dbReference>
<sequence>MERIAIYLRKSRADLEAEARGEGETLTKHRRQLISVANQMKLQVIQIFEEVVSGERIMDRPEAMKLLRAVEDQLFDAVLVMDIDRLGRGDMIDQGTILRAFKTSKTKIITPNKVYDLDNEWDEEYTEFEAFMARRELKVITRRMQRGRVQSVKDGNYIGAHPPYGYVIHKTEKERALVPHPDQAPIVKLIYDWYTHDDPRVRMGGNRIANELNRLGHTSYTGRRWTSSAVLNIIKNAVYIGRIQWKKRETVKATEPGVAYETRTRPREEWIDVEGKHAPLISVEQYQKAQNILKRRYHVPYQVTNRLTNPLAGLIKCGLCNGAMVLRAYTRQQPHLICYNTQCPTKSSRFTYVEQRLIHALTDWLRDYKADWTTWIEHHQQNDPNQTFKIKEKALRTLERELDEVNNQKNRLHDLLEKGIYDEPTYLERAKQLTKRIENTNAAIAEAKKDLQAEKQRLKVKKDFIPNFEQILALYNHSDDPADKNNLLKSVLNYAIYTKEKEQSNDHFTLVLYPKIPQ</sequence>
<dbReference type="SMART" id="SM00857">
    <property type="entry name" value="Resolvase"/>
    <property type="match status" value="1"/>
</dbReference>
<reference evidence="4 5" key="1">
    <citation type="submission" date="2016-08" db="EMBL/GenBank/DDBJ databases">
        <title>Novel Firmicute Genomes.</title>
        <authorList>
            <person name="Poppleton D.I."/>
            <person name="Gribaldo S."/>
        </authorList>
    </citation>
    <scope>NUCLEOTIDE SEQUENCE [LARGE SCALE GENOMIC DNA]</scope>
    <source>
        <strain evidence="4 5">RAOx-1</strain>
    </source>
</reference>
<feature type="domain" description="Recombinase" evidence="3">
    <location>
        <begin position="163"/>
        <end position="299"/>
    </location>
</feature>
<evidence type="ECO:0000313" key="4">
    <source>
        <dbReference type="EMBL" id="RKD23950.1"/>
    </source>
</evidence>
<dbReference type="AlphaFoldDB" id="A0A419SJ20"/>
<organism evidence="4 5">
    <name type="scientific">Ammoniphilus oxalaticus</name>
    <dbReference type="NCBI Taxonomy" id="66863"/>
    <lineage>
        <taxon>Bacteria</taxon>
        <taxon>Bacillati</taxon>
        <taxon>Bacillota</taxon>
        <taxon>Bacilli</taxon>
        <taxon>Bacillales</taxon>
        <taxon>Paenibacillaceae</taxon>
        <taxon>Aneurinibacillus group</taxon>
        <taxon>Ammoniphilus</taxon>
    </lineage>
</organism>
<accession>A0A419SJ20</accession>
<evidence type="ECO:0000256" key="1">
    <source>
        <dbReference type="SAM" id="Coils"/>
    </source>
</evidence>
<dbReference type="Pfam" id="PF07508">
    <property type="entry name" value="Recombinase"/>
    <property type="match status" value="1"/>
</dbReference>
<protein>
    <submittedName>
        <fullName evidence="4">Serine recombinase</fullName>
    </submittedName>
</protein>
<evidence type="ECO:0000259" key="2">
    <source>
        <dbReference type="PROSITE" id="PS51736"/>
    </source>
</evidence>
<dbReference type="RefSeq" id="WP_120189183.1">
    <property type="nucleotide sequence ID" value="NZ_MCHY01000008.1"/>
</dbReference>
<evidence type="ECO:0000313" key="5">
    <source>
        <dbReference type="Proteomes" id="UP000284219"/>
    </source>
</evidence>
<dbReference type="Gene3D" id="3.90.1750.20">
    <property type="entry name" value="Putative Large Serine Recombinase, Chain B, Domain 2"/>
    <property type="match status" value="1"/>
</dbReference>
<dbReference type="SUPFAM" id="SSF53041">
    <property type="entry name" value="Resolvase-like"/>
    <property type="match status" value="1"/>
</dbReference>
<keyword evidence="1" id="KW-0175">Coiled coil</keyword>
<dbReference type="PROSITE" id="PS51736">
    <property type="entry name" value="RECOMBINASES_3"/>
    <property type="match status" value="1"/>
</dbReference>
<dbReference type="InterPro" id="IPR036162">
    <property type="entry name" value="Resolvase-like_N_sf"/>
</dbReference>
<name>A0A419SJ20_9BACL</name>
<dbReference type="PROSITE" id="PS51737">
    <property type="entry name" value="RECOMBINASE_DNA_BIND"/>
    <property type="match status" value="1"/>
</dbReference>
<keyword evidence="5" id="KW-1185">Reference proteome</keyword>
<dbReference type="GO" id="GO:0000150">
    <property type="term" value="F:DNA strand exchange activity"/>
    <property type="evidence" value="ECO:0007669"/>
    <property type="project" value="InterPro"/>
</dbReference>
<dbReference type="PANTHER" id="PTHR30461:SF23">
    <property type="entry name" value="DNA RECOMBINASE-RELATED"/>
    <property type="match status" value="1"/>
</dbReference>
<feature type="domain" description="Resolvase/invertase-type recombinase catalytic" evidence="2">
    <location>
        <begin position="3"/>
        <end position="155"/>
    </location>
</feature>
<dbReference type="InterPro" id="IPR006119">
    <property type="entry name" value="Resolv_N"/>
</dbReference>
<proteinExistence type="predicted"/>
<dbReference type="InterPro" id="IPR050639">
    <property type="entry name" value="SSR_resolvase"/>
</dbReference>
<comment type="caution">
    <text evidence="4">The sequence shown here is derived from an EMBL/GenBank/DDBJ whole genome shotgun (WGS) entry which is preliminary data.</text>
</comment>
<gene>
    <name evidence="4" type="ORF">BEP19_05880</name>
</gene>
<dbReference type="PANTHER" id="PTHR30461">
    <property type="entry name" value="DNA-INVERTASE FROM LAMBDOID PROPHAGE"/>
    <property type="match status" value="1"/>
</dbReference>
<dbReference type="OrthoDB" id="65783at2"/>
<dbReference type="InterPro" id="IPR011109">
    <property type="entry name" value="DNA_bind_recombinase_dom"/>
</dbReference>
<dbReference type="Proteomes" id="UP000284219">
    <property type="component" value="Unassembled WGS sequence"/>
</dbReference>
<dbReference type="GO" id="GO:0003677">
    <property type="term" value="F:DNA binding"/>
    <property type="evidence" value="ECO:0007669"/>
    <property type="project" value="InterPro"/>
</dbReference>
<dbReference type="Gene3D" id="3.40.50.1390">
    <property type="entry name" value="Resolvase, N-terminal catalytic domain"/>
    <property type="match status" value="1"/>
</dbReference>
<dbReference type="EMBL" id="MCHY01000008">
    <property type="protein sequence ID" value="RKD23950.1"/>
    <property type="molecule type" value="Genomic_DNA"/>
</dbReference>
<evidence type="ECO:0000259" key="3">
    <source>
        <dbReference type="PROSITE" id="PS51737"/>
    </source>
</evidence>
<feature type="coiled-coil region" evidence="1">
    <location>
        <begin position="388"/>
        <end position="461"/>
    </location>
</feature>
<dbReference type="Pfam" id="PF00239">
    <property type="entry name" value="Resolvase"/>
    <property type="match status" value="1"/>
</dbReference>